<evidence type="ECO:0000256" key="1">
    <source>
        <dbReference type="SAM" id="Coils"/>
    </source>
</evidence>
<dbReference type="OrthoDB" id="2084602at2"/>
<evidence type="ECO:0000313" key="3">
    <source>
        <dbReference type="Proteomes" id="UP000005384"/>
    </source>
</evidence>
<dbReference type="EMBL" id="ADLN01000112">
    <property type="protein sequence ID" value="EHI57962.1"/>
    <property type="molecule type" value="Genomic_DNA"/>
</dbReference>
<dbReference type="InterPro" id="IPR049215">
    <property type="entry name" value="DUF6809"/>
</dbReference>
<dbReference type="AlphaFoldDB" id="G5IKN0"/>
<accession>G5IKN0</accession>
<protein>
    <submittedName>
        <fullName evidence="2">Uncharacterized protein</fullName>
    </submittedName>
</protein>
<feature type="coiled-coil region" evidence="1">
    <location>
        <begin position="27"/>
        <end position="54"/>
    </location>
</feature>
<evidence type="ECO:0000313" key="2">
    <source>
        <dbReference type="EMBL" id="EHI57962.1"/>
    </source>
</evidence>
<name>G5IKN0_9FIRM</name>
<sequence>MSKILEAFAEDNLSNDPATYRGNSEYRKALKVKYNSAETLNEKLDDEEKKLFEQYCDAQSDESRIYEMDRFIRGYKVGVLMMIEVFTGASDLFLDNEEKTA</sequence>
<keyword evidence="3" id="KW-1185">Reference proteome</keyword>
<dbReference type="Proteomes" id="UP000005384">
    <property type="component" value="Unassembled WGS sequence"/>
</dbReference>
<dbReference type="Pfam" id="PF20648">
    <property type="entry name" value="DUF6809"/>
    <property type="match status" value="1"/>
</dbReference>
<reference evidence="2 3" key="1">
    <citation type="submission" date="2011-08" db="EMBL/GenBank/DDBJ databases">
        <title>The Genome Sequence of Clostridium hathewayi WAL-18680.</title>
        <authorList>
            <consortium name="The Broad Institute Genome Sequencing Platform"/>
            <person name="Earl A."/>
            <person name="Ward D."/>
            <person name="Feldgarden M."/>
            <person name="Gevers D."/>
            <person name="Finegold S.M."/>
            <person name="Summanen P.H."/>
            <person name="Molitoris D.R."/>
            <person name="Song M."/>
            <person name="Daigneault M."/>
            <person name="Allen-Vercoe E."/>
            <person name="Young S.K."/>
            <person name="Zeng Q."/>
            <person name="Gargeya S."/>
            <person name="Fitzgerald M."/>
            <person name="Haas B."/>
            <person name="Abouelleil A."/>
            <person name="Alvarado L."/>
            <person name="Arachchi H.M."/>
            <person name="Berlin A."/>
            <person name="Brown A."/>
            <person name="Chapman S.B."/>
            <person name="Chen Z."/>
            <person name="Dunbar C."/>
            <person name="Freedman E."/>
            <person name="Gearin G."/>
            <person name="Gellesch M."/>
            <person name="Goldberg J."/>
            <person name="Griggs A."/>
            <person name="Gujja S."/>
            <person name="Heiman D."/>
            <person name="Howarth C."/>
            <person name="Larson L."/>
            <person name="Lui A."/>
            <person name="MacDonald P.J.P."/>
            <person name="Montmayeur A."/>
            <person name="Murphy C."/>
            <person name="Neiman D."/>
            <person name="Pearson M."/>
            <person name="Priest M."/>
            <person name="Roberts A."/>
            <person name="Saif S."/>
            <person name="Shea T."/>
            <person name="Shenoy N."/>
            <person name="Sisk P."/>
            <person name="Stolte C."/>
            <person name="Sykes S."/>
            <person name="Wortman J."/>
            <person name="Nusbaum C."/>
            <person name="Birren B."/>
        </authorList>
    </citation>
    <scope>NUCLEOTIDE SEQUENCE [LARGE SCALE GENOMIC DNA]</scope>
    <source>
        <strain evidence="2 3">WAL-18680</strain>
    </source>
</reference>
<comment type="caution">
    <text evidence="2">The sequence shown here is derived from an EMBL/GenBank/DDBJ whole genome shotgun (WGS) entry which is preliminary data.</text>
</comment>
<organism evidence="2 3">
    <name type="scientific">Hungatella hathewayi WAL-18680</name>
    <dbReference type="NCBI Taxonomy" id="742737"/>
    <lineage>
        <taxon>Bacteria</taxon>
        <taxon>Bacillati</taxon>
        <taxon>Bacillota</taxon>
        <taxon>Clostridia</taxon>
        <taxon>Lachnospirales</taxon>
        <taxon>Lachnospiraceae</taxon>
        <taxon>Hungatella</taxon>
    </lineage>
</organism>
<keyword evidence="1" id="KW-0175">Coiled coil</keyword>
<proteinExistence type="predicted"/>
<dbReference type="PATRIC" id="fig|742737.3.peg.4042"/>
<gene>
    <name evidence="2" type="ORF">HMPREF9473_04058</name>
</gene>
<dbReference type="HOGENOM" id="CLU_157174_1_1_9"/>
<dbReference type="RefSeq" id="WP_006782049.1">
    <property type="nucleotide sequence ID" value="NZ_CP040506.1"/>
</dbReference>